<protein>
    <submittedName>
        <fullName evidence="3">Serpentine type 7TM GPCR chemoreceptor srt domain-containing protein</fullName>
    </submittedName>
</protein>
<keyword evidence="2" id="KW-0812">Transmembrane</keyword>
<reference evidence="3" key="1">
    <citation type="submission" date="2022-01" db="EMBL/GenBank/DDBJ databases">
        <title>Genome Sequence Resource for Two Populations of Ditylenchus destructor, the Migratory Endoparasitic Phytonematode.</title>
        <authorList>
            <person name="Zhang H."/>
            <person name="Lin R."/>
            <person name="Xie B."/>
        </authorList>
    </citation>
    <scope>NUCLEOTIDE SEQUENCE</scope>
    <source>
        <strain evidence="3">BazhouSP</strain>
    </source>
</reference>
<evidence type="ECO:0000313" key="4">
    <source>
        <dbReference type="Proteomes" id="UP001201812"/>
    </source>
</evidence>
<name>A0AAD4MKR9_9BILA</name>
<dbReference type="AlphaFoldDB" id="A0AAD4MKR9"/>
<dbReference type="EMBL" id="JAKKPZ010000223">
    <property type="protein sequence ID" value="KAI1698334.1"/>
    <property type="molecule type" value="Genomic_DNA"/>
</dbReference>
<organism evidence="3 4">
    <name type="scientific">Ditylenchus destructor</name>
    <dbReference type="NCBI Taxonomy" id="166010"/>
    <lineage>
        <taxon>Eukaryota</taxon>
        <taxon>Metazoa</taxon>
        <taxon>Ecdysozoa</taxon>
        <taxon>Nematoda</taxon>
        <taxon>Chromadorea</taxon>
        <taxon>Rhabditida</taxon>
        <taxon>Tylenchina</taxon>
        <taxon>Tylenchomorpha</taxon>
        <taxon>Sphaerularioidea</taxon>
        <taxon>Anguinidae</taxon>
        <taxon>Anguininae</taxon>
        <taxon>Ditylenchus</taxon>
    </lineage>
</organism>
<feature type="transmembrane region" description="Helical" evidence="2">
    <location>
        <begin position="195"/>
        <end position="221"/>
    </location>
</feature>
<dbReference type="SUPFAM" id="SSF81321">
    <property type="entry name" value="Family A G protein-coupled receptor-like"/>
    <property type="match status" value="1"/>
</dbReference>
<evidence type="ECO:0000256" key="2">
    <source>
        <dbReference type="SAM" id="Phobius"/>
    </source>
</evidence>
<keyword evidence="4" id="KW-1185">Reference proteome</keyword>
<comment type="caution">
    <text evidence="3">The sequence shown here is derived from an EMBL/GenBank/DDBJ whole genome shotgun (WGS) entry which is preliminary data.</text>
</comment>
<dbReference type="Proteomes" id="UP001201812">
    <property type="component" value="Unassembled WGS sequence"/>
</dbReference>
<dbReference type="Pfam" id="PF10321">
    <property type="entry name" value="7TM_GPCR_Srt"/>
    <property type="match status" value="1"/>
</dbReference>
<evidence type="ECO:0000313" key="3">
    <source>
        <dbReference type="EMBL" id="KAI1698334.1"/>
    </source>
</evidence>
<feature type="region of interest" description="Disordered" evidence="1">
    <location>
        <begin position="324"/>
        <end position="348"/>
    </location>
</feature>
<evidence type="ECO:0000256" key="1">
    <source>
        <dbReference type="SAM" id="MobiDB-lite"/>
    </source>
</evidence>
<feature type="transmembrane region" description="Helical" evidence="2">
    <location>
        <begin position="159"/>
        <end position="183"/>
    </location>
</feature>
<accession>A0AAD4MKR9</accession>
<proteinExistence type="predicted"/>
<feature type="compositionally biased region" description="Basic and acidic residues" evidence="1">
    <location>
        <begin position="326"/>
        <end position="341"/>
    </location>
</feature>
<feature type="transmembrane region" description="Helical" evidence="2">
    <location>
        <begin position="233"/>
        <end position="255"/>
    </location>
</feature>
<gene>
    <name evidence="3" type="ORF">DdX_17966</name>
</gene>
<sequence length="348" mass="39477">MDPSSIPPITNNFNQWPNWNFTSYYDVYCTNGATVPGERNILIGEGLKCYVSPRFRKPRLRSYPKQSLMDPSSIPPITNNFNQWPNWNFTSYYDVYCTNGATVPGERNILIGNPKHSLMDPSSIPPITNNFNQWPNWNFTSYYDVYCTNGATVPGERNILIGVIYIAIYLFFMSLYIPSLIVIKKSALFEHACYKLMFSIGVFDLMGGFLYAFVAGIFSLIGANYCDNNMEMILVGHAAHGMWGLFCISCVILALNRCVEMYSKKMADKLFGGQRAWFWSIPVLTYGALFSSNYDTPPIYNSVHSCYLFQIDFRPGAPPILYPAGKEMENPRGTTRREDPGMAHPTCT</sequence>
<dbReference type="InterPro" id="IPR019425">
    <property type="entry name" value="7TM_GPCR_serpentine_rcpt_Srt"/>
</dbReference>
<keyword evidence="2" id="KW-1133">Transmembrane helix</keyword>
<dbReference type="PANTHER" id="PTHR23021">
    <property type="entry name" value="SERPENTINE RECEPTOR, CLASS T"/>
    <property type="match status" value="1"/>
</dbReference>
<keyword evidence="2" id="KW-0472">Membrane</keyword>